<organism evidence="6 7">
    <name type="scientific">Musa acuminata subsp. malaccensis</name>
    <name type="common">Wild banana</name>
    <name type="synonym">Musa malaccensis</name>
    <dbReference type="NCBI Taxonomy" id="214687"/>
    <lineage>
        <taxon>Eukaryota</taxon>
        <taxon>Viridiplantae</taxon>
        <taxon>Streptophyta</taxon>
        <taxon>Embryophyta</taxon>
        <taxon>Tracheophyta</taxon>
        <taxon>Spermatophyta</taxon>
        <taxon>Magnoliopsida</taxon>
        <taxon>Liliopsida</taxon>
        <taxon>Zingiberales</taxon>
        <taxon>Musaceae</taxon>
        <taxon>Musa</taxon>
    </lineage>
</organism>
<dbReference type="EMBL" id="HG996473">
    <property type="protein sequence ID" value="CAG1857918.1"/>
    <property type="molecule type" value="Genomic_DNA"/>
</dbReference>
<feature type="domain" description="Cystatin" evidence="4">
    <location>
        <begin position="18"/>
        <end position="109"/>
    </location>
</feature>
<evidence type="ECO:0000313" key="7">
    <source>
        <dbReference type="Proteomes" id="UP000012960"/>
    </source>
</evidence>
<keyword evidence="7" id="KW-1185">Reference proteome</keyword>
<keyword evidence="3" id="KW-0789">Thiol protease inhibitor</keyword>
<evidence type="ECO:0000259" key="4">
    <source>
        <dbReference type="SMART" id="SM00043"/>
    </source>
</evidence>
<dbReference type="GO" id="GO:0004869">
    <property type="term" value="F:cysteine-type endopeptidase inhibitor activity"/>
    <property type="evidence" value="ECO:0007669"/>
    <property type="project" value="UniProtKB-KW"/>
</dbReference>
<evidence type="ECO:0000313" key="6">
    <source>
        <dbReference type="EnsemblPlants" id="Ma07_p27310.1"/>
    </source>
</evidence>
<gene>
    <name evidence="5" type="ORF">GSMUA_27200.1</name>
</gene>
<evidence type="ECO:0000256" key="1">
    <source>
        <dbReference type="ARBA" id="ARBA00007233"/>
    </source>
</evidence>
<protein>
    <submittedName>
        <fullName evidence="5">(wild Malaysian banana) hypothetical protein</fullName>
    </submittedName>
</protein>
<dbReference type="OrthoDB" id="752087at2759"/>
<dbReference type="Proteomes" id="UP000012960">
    <property type="component" value="Unplaced"/>
</dbReference>
<dbReference type="InParanoid" id="A0A804K0G4"/>
<name>A0A804K0G4_MUSAM</name>
<dbReference type="Gramene" id="Ma07_t27310.1">
    <property type="protein sequence ID" value="Ma07_p27310.1"/>
    <property type="gene ID" value="Ma07_g27310"/>
</dbReference>
<dbReference type="SUPFAM" id="SSF54403">
    <property type="entry name" value="Cystatin/monellin"/>
    <property type="match status" value="1"/>
</dbReference>
<dbReference type="AlphaFoldDB" id="A0A804K0G4"/>
<dbReference type="PANTHER" id="PTHR47364:SF2">
    <property type="entry name" value="CYSTEINE PROTEINASE INHIBITOR 5"/>
    <property type="match status" value="1"/>
</dbReference>
<accession>A0A804K0G4</accession>
<dbReference type="InterPro" id="IPR046350">
    <property type="entry name" value="Cystatin_sf"/>
</dbReference>
<sequence>MHTAWHHLHNRELHRHAQTLGGWKPIWDLDEPHIHDIIVVFAISDHKQEANEHLTWDKVVKGETQMVSGLQYKLLVMTKNEMDVSARYEAVVWEKEWMNFRKLVSFNLVI</sequence>
<dbReference type="InterPro" id="IPR000010">
    <property type="entry name" value="Cystatin_dom"/>
</dbReference>
<dbReference type="OMA" id="VWTNTRI"/>
<evidence type="ECO:0000256" key="3">
    <source>
        <dbReference type="ARBA" id="ARBA00022704"/>
    </source>
</evidence>
<reference evidence="6" key="2">
    <citation type="submission" date="2021-05" db="UniProtKB">
        <authorList>
            <consortium name="EnsemblPlants"/>
        </authorList>
    </citation>
    <scope>IDENTIFICATION</scope>
    <source>
        <strain evidence="6">subsp. malaccensis</strain>
    </source>
</reference>
<reference evidence="5" key="1">
    <citation type="submission" date="2021-03" db="EMBL/GenBank/DDBJ databases">
        <authorList>
            <consortium name="Genoscope - CEA"/>
            <person name="William W."/>
        </authorList>
    </citation>
    <scope>NUCLEOTIDE SEQUENCE</scope>
    <source>
        <strain evidence="5">Doubled-haploid Pahang</strain>
    </source>
</reference>
<evidence type="ECO:0000313" key="5">
    <source>
        <dbReference type="EMBL" id="CAG1857918.1"/>
    </source>
</evidence>
<dbReference type="EnsemblPlants" id="Ma07_t27310.1">
    <property type="protein sequence ID" value="Ma07_p27310.1"/>
    <property type="gene ID" value="Ma07_g27310"/>
</dbReference>
<keyword evidence="2" id="KW-0646">Protease inhibitor</keyword>
<dbReference type="CDD" id="cd00042">
    <property type="entry name" value="CY"/>
    <property type="match status" value="1"/>
</dbReference>
<comment type="similarity">
    <text evidence="1">Belongs to the cystatin family. Phytocystatin subfamily.</text>
</comment>
<dbReference type="PANTHER" id="PTHR47364">
    <property type="entry name" value="CYSTEINE PROTEINASE INHIBITOR 5"/>
    <property type="match status" value="1"/>
</dbReference>
<dbReference type="Pfam" id="PF16845">
    <property type="entry name" value="SQAPI"/>
    <property type="match status" value="1"/>
</dbReference>
<dbReference type="Gene3D" id="3.10.450.10">
    <property type="match status" value="1"/>
</dbReference>
<evidence type="ECO:0000256" key="2">
    <source>
        <dbReference type="ARBA" id="ARBA00022690"/>
    </source>
</evidence>
<proteinExistence type="inferred from homology"/>
<dbReference type="SMART" id="SM00043">
    <property type="entry name" value="CY"/>
    <property type="match status" value="1"/>
</dbReference>